<dbReference type="Pfam" id="PF07702">
    <property type="entry name" value="UTRA"/>
    <property type="match status" value="1"/>
</dbReference>
<comment type="caution">
    <text evidence="2">The sequence shown here is derived from an EMBL/GenBank/DDBJ whole genome shotgun (WGS) entry which is preliminary data.</text>
</comment>
<gene>
    <name evidence="2" type="ORF">QO014_001356</name>
</gene>
<organism evidence="2 3">
    <name type="scientific">Kaistia dalseonensis</name>
    <dbReference type="NCBI Taxonomy" id="410840"/>
    <lineage>
        <taxon>Bacteria</taxon>
        <taxon>Pseudomonadati</taxon>
        <taxon>Pseudomonadota</taxon>
        <taxon>Alphaproteobacteria</taxon>
        <taxon>Hyphomicrobiales</taxon>
        <taxon>Kaistiaceae</taxon>
        <taxon>Kaistia</taxon>
    </lineage>
</organism>
<dbReference type="SUPFAM" id="SSF64288">
    <property type="entry name" value="Chorismate lyase-like"/>
    <property type="match status" value="1"/>
</dbReference>
<dbReference type="Gene3D" id="2.30.40.10">
    <property type="entry name" value="Urease, subunit C, domain 1"/>
    <property type="match status" value="1"/>
</dbReference>
<dbReference type="InterPro" id="IPR011663">
    <property type="entry name" value="UTRA"/>
</dbReference>
<reference evidence="2 3" key="1">
    <citation type="submission" date="2023-07" db="EMBL/GenBank/DDBJ databases">
        <title>Genomic Encyclopedia of Type Strains, Phase IV (KMG-IV): sequencing the most valuable type-strain genomes for metagenomic binning, comparative biology and taxonomic classification.</title>
        <authorList>
            <person name="Goeker M."/>
        </authorList>
    </citation>
    <scope>NUCLEOTIDE SEQUENCE [LARGE SCALE GENOMIC DNA]</scope>
    <source>
        <strain evidence="2 3">B6-8</strain>
    </source>
</reference>
<dbReference type="SUPFAM" id="SSF51338">
    <property type="entry name" value="Composite domain of metallo-dependent hydrolases"/>
    <property type="match status" value="1"/>
</dbReference>
<dbReference type="Gene3D" id="3.40.1410.10">
    <property type="entry name" value="Chorismate lyase-like"/>
    <property type="match status" value="1"/>
</dbReference>
<protein>
    <recommendedName>
        <fullName evidence="1">UbiC transcription regulator-associated domain-containing protein</fullName>
    </recommendedName>
</protein>
<dbReference type="Gene3D" id="3.20.20.140">
    <property type="entry name" value="Metal-dependent hydrolases"/>
    <property type="match status" value="1"/>
</dbReference>
<proteinExistence type="predicted"/>
<feature type="domain" description="UbiC transcription regulator-associated" evidence="1">
    <location>
        <begin position="149"/>
        <end position="287"/>
    </location>
</feature>
<keyword evidence="3" id="KW-1185">Reference proteome</keyword>
<evidence type="ECO:0000313" key="2">
    <source>
        <dbReference type="EMBL" id="MDQ0436971.1"/>
    </source>
</evidence>
<name>A0ABU0H3U0_9HYPH</name>
<accession>A0ABU0H3U0</accession>
<sequence length="291" mass="31442">MPSILATEKASTGRELYDGAVRGGAQAAGRGTGTIEAGDWADLVALDITAVDLEGRQGDELLDSYILAGDDRTIRDVWSAGRHLVQAGRHVNREPIASRYRQAMGSLKGRLRPNSIRSPGATSRRNCCAGSMSGNGRRAIYCRTKPTWPSSSAARATVNRAMRELAAAGLITSHLGLERDTQMLHLTAMHFADNHPFLHEDRWIHLAAVPEARKVDFAAVSANEWLILNAPCSASDIALSAKNADRALGELLGTEEGAALFVVDRITWDKGVPITSVRLSYAPGYRMNARI</sequence>
<dbReference type="EMBL" id="JAUSVO010000002">
    <property type="protein sequence ID" value="MDQ0436971.1"/>
    <property type="molecule type" value="Genomic_DNA"/>
</dbReference>
<evidence type="ECO:0000259" key="1">
    <source>
        <dbReference type="SMART" id="SM00866"/>
    </source>
</evidence>
<dbReference type="InterPro" id="IPR011059">
    <property type="entry name" value="Metal-dep_hydrolase_composite"/>
</dbReference>
<evidence type="ECO:0000313" key="3">
    <source>
        <dbReference type="Proteomes" id="UP001241603"/>
    </source>
</evidence>
<dbReference type="SMART" id="SM00866">
    <property type="entry name" value="UTRA"/>
    <property type="match status" value="1"/>
</dbReference>
<dbReference type="InterPro" id="IPR028978">
    <property type="entry name" value="Chorismate_lyase_/UTRA_dom_sf"/>
</dbReference>
<dbReference type="RefSeq" id="WP_307257729.1">
    <property type="nucleotide sequence ID" value="NZ_JAPKNG010000002.1"/>
</dbReference>
<dbReference type="Proteomes" id="UP001241603">
    <property type="component" value="Unassembled WGS sequence"/>
</dbReference>